<accession>A0A7Y2RHH1</accession>
<name>A0A7Y2RHH1_9GAMM</name>
<dbReference type="EMBL" id="JABERL010000056">
    <property type="protein sequence ID" value="NNH78818.1"/>
    <property type="molecule type" value="Genomic_DNA"/>
</dbReference>
<sequence>MLNIQNSQNSMTIELSKKLSLNAATDLIKLSIDGLLVPQDEVLFTFNSTDISDDDDRLFIGEFRVNEDLVIDGEDAFKLQQMYLNWEDEKLNRTHVSYTLPSNRNSDKSNGVAIYNPYFLAAINKHSRNRNFDMLGFGRYLDEREFAFLHQYCAFHPAIRRFIATKDDYSIGGHITIPCHIFEMVIENGLAHIEGYRDHIRFKGIFESRNIEIVDDFEEDEDTTDLSNIKFLIEYDHVLDSPSIWNESLDFYSKTSSGGQLDLLNMPF</sequence>
<protein>
    <submittedName>
        <fullName evidence="1">Uncharacterized protein</fullName>
    </submittedName>
</protein>
<organism evidence="1 2">
    <name type="scientific">Acinetobacter terrae</name>
    <dbReference type="NCBI Taxonomy" id="2731247"/>
    <lineage>
        <taxon>Bacteria</taxon>
        <taxon>Pseudomonadati</taxon>
        <taxon>Pseudomonadota</taxon>
        <taxon>Gammaproteobacteria</taxon>
        <taxon>Moraxellales</taxon>
        <taxon>Moraxellaceae</taxon>
        <taxon>Acinetobacter</taxon>
        <taxon>Acinetobacter Taxon 24</taxon>
    </lineage>
</organism>
<dbReference type="AlphaFoldDB" id="A0A7Y2RHH1"/>
<gene>
    <name evidence="1" type="ORF">HLH17_14430</name>
</gene>
<evidence type="ECO:0000313" key="2">
    <source>
        <dbReference type="Proteomes" id="UP000569202"/>
    </source>
</evidence>
<evidence type="ECO:0000313" key="1">
    <source>
        <dbReference type="EMBL" id="NNH78818.1"/>
    </source>
</evidence>
<dbReference type="Proteomes" id="UP000569202">
    <property type="component" value="Unassembled WGS sequence"/>
</dbReference>
<comment type="caution">
    <text evidence="1">The sequence shown here is derived from an EMBL/GenBank/DDBJ whole genome shotgun (WGS) entry which is preliminary data.</text>
</comment>
<proteinExistence type="predicted"/>
<reference evidence="1 2" key="1">
    <citation type="submission" date="2020-04" db="EMBL/GenBank/DDBJ databases">
        <title>Acinetobacter Taxon 24.</title>
        <authorList>
            <person name="Nemec A."/>
            <person name="Radolfova-Krizova L."/>
            <person name="Higgins P.G."/>
            <person name="Spanelova P."/>
        </authorList>
    </citation>
    <scope>NUCLEOTIDE SEQUENCE [LARGE SCALE GENOMIC DNA]</scope>
    <source>
        <strain evidence="1 2">ANC 5380</strain>
    </source>
</reference>
<dbReference type="RefSeq" id="WP_171541013.1">
    <property type="nucleotide sequence ID" value="NZ_JABERL010000056.1"/>
</dbReference>